<proteinExistence type="predicted"/>
<protein>
    <submittedName>
        <fullName evidence="2">Putative transcriptional regulator</fullName>
    </submittedName>
</protein>
<dbReference type="RefSeq" id="WP_166852279.1">
    <property type="nucleotide sequence ID" value="NZ_JAAONY010000001.1"/>
</dbReference>
<evidence type="ECO:0000313" key="2">
    <source>
        <dbReference type="EMBL" id="MBB6520091.1"/>
    </source>
</evidence>
<evidence type="ECO:0000259" key="1">
    <source>
        <dbReference type="Pfam" id="PF12973"/>
    </source>
</evidence>
<dbReference type="InParanoid" id="A0A7X0JRM4"/>
<dbReference type="SUPFAM" id="SSF51182">
    <property type="entry name" value="RmlC-like cupins"/>
    <property type="match status" value="1"/>
</dbReference>
<dbReference type="Gene3D" id="1.10.10.1320">
    <property type="entry name" value="Anti-sigma factor, zinc-finger domain"/>
    <property type="match status" value="1"/>
</dbReference>
<organism evidence="2 3">
    <name type="scientific">Pseudoteredinibacter isoporae</name>
    <dbReference type="NCBI Taxonomy" id="570281"/>
    <lineage>
        <taxon>Bacteria</taxon>
        <taxon>Pseudomonadati</taxon>
        <taxon>Pseudomonadota</taxon>
        <taxon>Gammaproteobacteria</taxon>
        <taxon>Cellvibrionales</taxon>
        <taxon>Cellvibrionaceae</taxon>
        <taxon>Pseudoteredinibacter</taxon>
    </lineage>
</organism>
<feature type="domain" description="ChrR-like cupin" evidence="1">
    <location>
        <begin position="107"/>
        <end position="196"/>
    </location>
</feature>
<dbReference type="Gene3D" id="2.60.120.10">
    <property type="entry name" value="Jelly Rolls"/>
    <property type="match status" value="1"/>
</dbReference>
<dbReference type="InterPro" id="IPR041916">
    <property type="entry name" value="Anti_sigma_zinc_sf"/>
</dbReference>
<dbReference type="NCBIfam" id="TIGR02451">
    <property type="entry name" value="anti_sig_ChrR"/>
    <property type="match status" value="1"/>
</dbReference>
<dbReference type="InterPro" id="IPR012807">
    <property type="entry name" value="Anti-sigma_ChrR"/>
</dbReference>
<dbReference type="Pfam" id="PF12973">
    <property type="entry name" value="Cupin_7"/>
    <property type="match status" value="1"/>
</dbReference>
<dbReference type="CDD" id="cd20301">
    <property type="entry name" value="cupin_ChrR"/>
    <property type="match status" value="1"/>
</dbReference>
<dbReference type="EMBL" id="JACHHT010000001">
    <property type="protein sequence ID" value="MBB6520091.1"/>
    <property type="molecule type" value="Genomic_DNA"/>
</dbReference>
<dbReference type="InterPro" id="IPR014710">
    <property type="entry name" value="RmlC-like_jellyroll"/>
</dbReference>
<reference evidence="2 3" key="1">
    <citation type="submission" date="2020-08" db="EMBL/GenBank/DDBJ databases">
        <title>Genomic Encyclopedia of Type Strains, Phase IV (KMG-IV): sequencing the most valuable type-strain genomes for metagenomic binning, comparative biology and taxonomic classification.</title>
        <authorList>
            <person name="Goeker M."/>
        </authorList>
    </citation>
    <scope>NUCLEOTIDE SEQUENCE [LARGE SCALE GENOMIC DNA]</scope>
    <source>
        <strain evidence="2 3">DSM 22368</strain>
    </source>
</reference>
<dbReference type="Proteomes" id="UP000528457">
    <property type="component" value="Unassembled WGS sequence"/>
</dbReference>
<comment type="caution">
    <text evidence="2">The sequence shown here is derived from an EMBL/GenBank/DDBJ whole genome shotgun (WGS) entry which is preliminary data.</text>
</comment>
<gene>
    <name evidence="2" type="ORF">HNR48_000369</name>
</gene>
<evidence type="ECO:0000313" key="3">
    <source>
        <dbReference type="Proteomes" id="UP000528457"/>
    </source>
</evidence>
<name>A0A7X0JRM4_9GAMM</name>
<dbReference type="InterPro" id="IPR025979">
    <property type="entry name" value="ChrR-like_cupin_dom"/>
</dbReference>
<dbReference type="InterPro" id="IPR011051">
    <property type="entry name" value="RmlC_Cupin_sf"/>
</dbReference>
<dbReference type="AlphaFoldDB" id="A0A7X0JRM4"/>
<accession>A0A7X0JRM4</accession>
<sequence>MNINHHPDDATLLSYAAGSLPESFDVLVACHLQHCAHCHEKVFQAEALAGQLLNAQATAVPQQNDSARDDFFRKLEMESAPTPQPELIDPRQETMPDAIQKILSGQGDDLPWKCLVPGMHSISLDSMDGGLKLLRIAPGRNLPMHSHQGSELTMVLQGAFQDELGCFYPGDVADLNHEVEHQPITIGNEACICLVAMDAPLQFKGLVPKLLQPFIGF</sequence>
<keyword evidence="3" id="KW-1185">Reference proteome</keyword>